<evidence type="ECO:0000313" key="3">
    <source>
        <dbReference type="Proteomes" id="UP000197470"/>
    </source>
</evidence>
<dbReference type="PANTHER" id="PTHR43685:SF2">
    <property type="entry name" value="GLYCOSYLTRANSFERASE 2-LIKE DOMAIN-CONTAINING PROTEIN"/>
    <property type="match status" value="1"/>
</dbReference>
<sequence length="299" mass="35253">MEKVCVLMSTYNGEKYLKEQLDSILNQNSIIVDILIRDDGSTDKTLNILDEYNKKYNNIRYYTGENLKSAKSFLDLLFTAGEYDYYSFSDQDDVWDRDKLLVAVSKLKEGYNLYGCKKKIVNSNLEPLNKEDEIPSSLKLGNVILRCRISGCTMVFNRELRNYLLKCSPKIISMHDSWVLKVAVSTGKVFYDENEYILYRQHDNNVVGARKNFLGQLKRRLLNLKKRREQSFVRISMAKELYSNYNNYLSNKDSRNLYYFTNYKEHFIYRIKLFVNNFIQGDNLIDTFIIKILILLGLF</sequence>
<proteinExistence type="predicted"/>
<organism evidence="2 3">
    <name type="scientific">Fusobacterium nucleatum subsp. polymorphum</name>
    <name type="common">Fusobacterium polymorphum</name>
    <dbReference type="NCBI Taxonomy" id="76857"/>
    <lineage>
        <taxon>Bacteria</taxon>
        <taxon>Fusobacteriati</taxon>
        <taxon>Fusobacteriota</taxon>
        <taxon>Fusobacteriia</taxon>
        <taxon>Fusobacteriales</taxon>
        <taxon>Fusobacteriaceae</taxon>
        <taxon>Fusobacterium</taxon>
    </lineage>
</organism>
<dbReference type="Pfam" id="PF00535">
    <property type="entry name" value="Glycos_transf_2"/>
    <property type="match status" value="1"/>
</dbReference>
<dbReference type="SUPFAM" id="SSF53448">
    <property type="entry name" value="Nucleotide-diphospho-sugar transferases"/>
    <property type="match status" value="1"/>
</dbReference>
<reference evidence="2 3" key="1">
    <citation type="submission" date="2017-05" db="EMBL/GenBank/DDBJ databases">
        <title>Genome sequencing of Fusobacterium nucleatum subsp. polymorphum KCOM 1001 (=ChDC F119).</title>
        <authorList>
            <person name="Kook J.-K."/>
            <person name="Park S.-N."/>
            <person name="Lim Y.K."/>
            <person name="Roh H."/>
        </authorList>
    </citation>
    <scope>NUCLEOTIDE SEQUENCE [LARGE SCALE GENOMIC DNA]</scope>
    <source>
        <strain evidence="2 3">KCOM 1001</strain>
    </source>
</reference>
<dbReference type="InterPro" id="IPR001173">
    <property type="entry name" value="Glyco_trans_2-like"/>
</dbReference>
<dbReference type="EMBL" id="NHRT01000001">
    <property type="protein sequence ID" value="OWP25799.1"/>
    <property type="molecule type" value="Genomic_DNA"/>
</dbReference>
<dbReference type="InterPro" id="IPR050834">
    <property type="entry name" value="Glycosyltransf_2"/>
</dbReference>
<name>A0A246EGR3_FUSNP</name>
<feature type="domain" description="Glycosyltransferase 2-like" evidence="1">
    <location>
        <begin position="5"/>
        <end position="129"/>
    </location>
</feature>
<comment type="caution">
    <text evidence="2">The sequence shown here is derived from an EMBL/GenBank/DDBJ whole genome shotgun (WGS) entry which is preliminary data.</text>
</comment>
<protein>
    <recommendedName>
        <fullName evidence="1">Glycosyltransferase 2-like domain-containing protein</fullName>
    </recommendedName>
</protein>
<gene>
    <name evidence="2" type="ORF">CA839_07750</name>
</gene>
<dbReference type="AlphaFoldDB" id="A0A246EGR3"/>
<accession>A0A246EGR3</accession>
<dbReference type="RefSeq" id="WP_088389004.1">
    <property type="nucleotide sequence ID" value="NZ_JAYFGK010000002.1"/>
</dbReference>
<evidence type="ECO:0000259" key="1">
    <source>
        <dbReference type="Pfam" id="PF00535"/>
    </source>
</evidence>
<dbReference type="InterPro" id="IPR029044">
    <property type="entry name" value="Nucleotide-diphossugar_trans"/>
</dbReference>
<evidence type="ECO:0000313" key="2">
    <source>
        <dbReference type="EMBL" id="OWP25799.1"/>
    </source>
</evidence>
<dbReference type="Proteomes" id="UP000197470">
    <property type="component" value="Unassembled WGS sequence"/>
</dbReference>
<dbReference type="Gene3D" id="3.90.550.10">
    <property type="entry name" value="Spore Coat Polysaccharide Biosynthesis Protein SpsA, Chain A"/>
    <property type="match status" value="1"/>
</dbReference>
<dbReference type="PANTHER" id="PTHR43685">
    <property type="entry name" value="GLYCOSYLTRANSFERASE"/>
    <property type="match status" value="1"/>
</dbReference>